<feature type="region of interest" description="Disordered" evidence="1">
    <location>
        <begin position="1"/>
        <end position="24"/>
    </location>
</feature>
<keyword evidence="3" id="KW-1185">Reference proteome</keyword>
<dbReference type="OrthoDB" id="10261522at2759"/>
<reference evidence="2" key="1">
    <citation type="submission" date="2021-03" db="EMBL/GenBank/DDBJ databases">
        <title>Draft genome sequence of rust myrtle Austropuccinia psidii MF-1, a brazilian biotype.</title>
        <authorList>
            <person name="Quecine M.C."/>
            <person name="Pachon D.M.R."/>
            <person name="Bonatelli M.L."/>
            <person name="Correr F.H."/>
            <person name="Franceschini L.M."/>
            <person name="Leite T.F."/>
            <person name="Margarido G.R.A."/>
            <person name="Almeida C.A."/>
            <person name="Ferrarezi J.A."/>
            <person name="Labate C.A."/>
        </authorList>
    </citation>
    <scope>NUCLEOTIDE SEQUENCE</scope>
    <source>
        <strain evidence="2">MF-1</strain>
    </source>
</reference>
<gene>
    <name evidence="2" type="ORF">O181_130943</name>
</gene>
<proteinExistence type="predicted"/>
<evidence type="ECO:0000313" key="3">
    <source>
        <dbReference type="Proteomes" id="UP000765509"/>
    </source>
</evidence>
<accession>A0A9Q3QA92</accession>
<evidence type="ECO:0000256" key="1">
    <source>
        <dbReference type="SAM" id="MobiDB-lite"/>
    </source>
</evidence>
<sequence>MPIWKEDSSTHQSGDPWRQSGDHSRIPITWPCGSWVGIFSQDYSKRILRGNTIFQSVVKASSIAILLGQLNWSIQASINQPVCPWPNWANSITRFNFKMARAVSAQFRQYSQ</sequence>
<comment type="caution">
    <text evidence="2">The sequence shown here is derived from an EMBL/GenBank/DDBJ whole genome shotgun (WGS) entry which is preliminary data.</text>
</comment>
<dbReference type="Proteomes" id="UP000765509">
    <property type="component" value="Unassembled WGS sequence"/>
</dbReference>
<dbReference type="AlphaFoldDB" id="A0A9Q3QA92"/>
<name>A0A9Q3QA92_9BASI</name>
<evidence type="ECO:0000313" key="2">
    <source>
        <dbReference type="EMBL" id="MBW0591228.1"/>
    </source>
</evidence>
<dbReference type="EMBL" id="AVOT02142094">
    <property type="protein sequence ID" value="MBW0591228.1"/>
    <property type="molecule type" value="Genomic_DNA"/>
</dbReference>
<organism evidence="2 3">
    <name type="scientific">Austropuccinia psidii MF-1</name>
    <dbReference type="NCBI Taxonomy" id="1389203"/>
    <lineage>
        <taxon>Eukaryota</taxon>
        <taxon>Fungi</taxon>
        <taxon>Dikarya</taxon>
        <taxon>Basidiomycota</taxon>
        <taxon>Pucciniomycotina</taxon>
        <taxon>Pucciniomycetes</taxon>
        <taxon>Pucciniales</taxon>
        <taxon>Sphaerophragmiaceae</taxon>
        <taxon>Austropuccinia</taxon>
    </lineage>
</organism>
<protein>
    <submittedName>
        <fullName evidence="2">Uncharacterized protein</fullName>
    </submittedName>
</protein>